<dbReference type="InterPro" id="IPR020846">
    <property type="entry name" value="MFS_dom"/>
</dbReference>
<dbReference type="InterPro" id="IPR036259">
    <property type="entry name" value="MFS_trans_sf"/>
</dbReference>
<keyword evidence="3" id="KW-1003">Cell membrane</keyword>
<feature type="transmembrane region" description="Helical" evidence="7">
    <location>
        <begin position="95"/>
        <end position="120"/>
    </location>
</feature>
<evidence type="ECO:0000256" key="1">
    <source>
        <dbReference type="ARBA" id="ARBA00004651"/>
    </source>
</evidence>
<name>A0A381PGA4_9ZZZZ</name>
<proteinExistence type="predicted"/>
<dbReference type="Pfam" id="PF05977">
    <property type="entry name" value="MFS_3"/>
    <property type="match status" value="1"/>
</dbReference>
<evidence type="ECO:0000256" key="5">
    <source>
        <dbReference type="ARBA" id="ARBA00022989"/>
    </source>
</evidence>
<evidence type="ECO:0000256" key="2">
    <source>
        <dbReference type="ARBA" id="ARBA00022448"/>
    </source>
</evidence>
<comment type="subcellular location">
    <subcellularLocation>
        <location evidence="1">Cell membrane</location>
        <topology evidence="1">Multi-pass membrane protein</topology>
    </subcellularLocation>
</comment>
<feature type="non-terminal residue" evidence="9">
    <location>
        <position position="408"/>
    </location>
</feature>
<evidence type="ECO:0000256" key="4">
    <source>
        <dbReference type="ARBA" id="ARBA00022692"/>
    </source>
</evidence>
<keyword evidence="6 7" id="KW-0472">Membrane</keyword>
<feature type="transmembrane region" description="Helical" evidence="7">
    <location>
        <begin position="306"/>
        <end position="328"/>
    </location>
</feature>
<organism evidence="9">
    <name type="scientific">marine metagenome</name>
    <dbReference type="NCBI Taxonomy" id="408172"/>
    <lineage>
        <taxon>unclassified sequences</taxon>
        <taxon>metagenomes</taxon>
        <taxon>ecological metagenomes</taxon>
    </lineage>
</organism>
<protein>
    <recommendedName>
        <fullName evidence="8">Major facilitator superfamily (MFS) profile domain-containing protein</fullName>
    </recommendedName>
</protein>
<feature type="domain" description="Major facilitator superfamily (MFS) profile" evidence="8">
    <location>
        <begin position="62"/>
        <end position="408"/>
    </location>
</feature>
<sequence>VACVHPLNSPFVINQPSVKNPYHAAKPLRDDPENSNVTSRSMLASPGSRALRRLGAALAYRNFRILWCGSFVSTVGMWVQRVAQNWLILTLTGSAFYLGLASFMSDLPVLLFTLIGGVIADRHDRRYLLIGSQCIQMVPAFVLAALVYFNVVQIWQILLLAFITGCGQAFGGPAHQSLIPALVPKENLPNAIALNSIQFNLGRFIGPLIAGVTMTALGTAACFGFNGLSFFVVIVALMSLRVKHLPPSTRQRMLDELRSGLSYVRHQGSLTSLTSLAFITTLLGFPLLTLLPVIAQDVFAQGVEQYTRMMAFVGAGAVVGALTVAWLGKFRYMGVTLLFVQLAFGGLVVAFSFSRVMLLSEVLLFFAGTTLIMVFSLTTSLVQLVAPNELRGRVMSIFMVAFRGGIPL</sequence>
<feature type="transmembrane region" description="Helical" evidence="7">
    <location>
        <begin position="362"/>
        <end position="386"/>
    </location>
</feature>
<keyword evidence="4 7" id="KW-0812">Transmembrane</keyword>
<feature type="transmembrane region" description="Helical" evidence="7">
    <location>
        <begin position="63"/>
        <end position="83"/>
    </location>
</feature>
<evidence type="ECO:0000256" key="6">
    <source>
        <dbReference type="ARBA" id="ARBA00023136"/>
    </source>
</evidence>
<dbReference type="AlphaFoldDB" id="A0A381PGA4"/>
<evidence type="ECO:0000256" key="7">
    <source>
        <dbReference type="SAM" id="Phobius"/>
    </source>
</evidence>
<evidence type="ECO:0000313" key="9">
    <source>
        <dbReference type="EMBL" id="SUZ64493.1"/>
    </source>
</evidence>
<dbReference type="InterPro" id="IPR010290">
    <property type="entry name" value="TM_effector"/>
</dbReference>
<dbReference type="Gene3D" id="1.20.1250.20">
    <property type="entry name" value="MFS general substrate transporter like domains"/>
    <property type="match status" value="1"/>
</dbReference>
<feature type="transmembrane region" description="Helical" evidence="7">
    <location>
        <begin position="335"/>
        <end position="356"/>
    </location>
</feature>
<feature type="non-terminal residue" evidence="9">
    <location>
        <position position="1"/>
    </location>
</feature>
<dbReference type="PANTHER" id="PTHR23513">
    <property type="entry name" value="INTEGRAL MEMBRANE EFFLUX PROTEIN-RELATED"/>
    <property type="match status" value="1"/>
</dbReference>
<accession>A0A381PGA4</accession>
<dbReference type="PANTHER" id="PTHR23513:SF11">
    <property type="entry name" value="STAPHYLOFERRIN A TRANSPORTER"/>
    <property type="match status" value="1"/>
</dbReference>
<keyword evidence="5 7" id="KW-1133">Transmembrane helix</keyword>
<gene>
    <name evidence="9" type="ORF">METZ01_LOCUS17347</name>
</gene>
<keyword evidence="2" id="KW-0813">Transport</keyword>
<dbReference type="CDD" id="cd06173">
    <property type="entry name" value="MFS_MefA_like"/>
    <property type="match status" value="1"/>
</dbReference>
<feature type="transmembrane region" description="Helical" evidence="7">
    <location>
        <begin position="273"/>
        <end position="294"/>
    </location>
</feature>
<dbReference type="GO" id="GO:0005886">
    <property type="term" value="C:plasma membrane"/>
    <property type="evidence" value="ECO:0007669"/>
    <property type="project" value="UniProtKB-SubCell"/>
</dbReference>
<dbReference type="EMBL" id="UINC01000936">
    <property type="protein sequence ID" value="SUZ64493.1"/>
    <property type="molecule type" value="Genomic_DNA"/>
</dbReference>
<dbReference type="PROSITE" id="PS50850">
    <property type="entry name" value="MFS"/>
    <property type="match status" value="1"/>
</dbReference>
<reference evidence="9" key="1">
    <citation type="submission" date="2018-05" db="EMBL/GenBank/DDBJ databases">
        <authorList>
            <person name="Lanie J.A."/>
            <person name="Ng W.-L."/>
            <person name="Kazmierczak K.M."/>
            <person name="Andrzejewski T.M."/>
            <person name="Davidsen T.M."/>
            <person name="Wayne K.J."/>
            <person name="Tettelin H."/>
            <person name="Glass J.I."/>
            <person name="Rusch D."/>
            <person name="Podicherti R."/>
            <person name="Tsui H.-C.T."/>
            <person name="Winkler M.E."/>
        </authorList>
    </citation>
    <scope>NUCLEOTIDE SEQUENCE</scope>
</reference>
<evidence type="ECO:0000259" key="8">
    <source>
        <dbReference type="PROSITE" id="PS50850"/>
    </source>
</evidence>
<dbReference type="GO" id="GO:0022857">
    <property type="term" value="F:transmembrane transporter activity"/>
    <property type="evidence" value="ECO:0007669"/>
    <property type="project" value="InterPro"/>
</dbReference>
<dbReference type="SUPFAM" id="SSF103473">
    <property type="entry name" value="MFS general substrate transporter"/>
    <property type="match status" value="1"/>
</dbReference>
<feature type="transmembrane region" description="Helical" evidence="7">
    <location>
        <begin position="216"/>
        <end position="240"/>
    </location>
</feature>
<evidence type="ECO:0000256" key="3">
    <source>
        <dbReference type="ARBA" id="ARBA00022475"/>
    </source>
</evidence>